<dbReference type="EMBL" id="JBHTLR010000014">
    <property type="protein sequence ID" value="MFD1217352.1"/>
    <property type="molecule type" value="Genomic_DNA"/>
</dbReference>
<sequence length="324" mass="35849">MLIIWRFLDGNLAHEKQSAALVSGLRSCLGEDAIDCRDLDCSEIVIPLWGAMSAALEQLPRPHLIIGAGHRCHWPMLRAKRHFGGRSVVIMQPSLPLSWFDFAIIPEHDRPPPLENVILTQGALSEPLPQTRTEPCRGLLLFGGPSKHFHWDAQAVSAAADRLLQLPLQWQVSDSRRTPEGTLAQCADSGAELWEWQDCPPGWLAEQMARAGQIWVSADSVSMIFEALQSRARVGIIPLPSRRPANKVRGAVQRLLDQGIVTGCVDDATRDWTPRTPFNQQIICAQALLRRCGIDFADSVKSSDTDGDRTIDQQDADASHVPEQ</sequence>
<evidence type="ECO:0000313" key="3">
    <source>
        <dbReference type="Proteomes" id="UP001597264"/>
    </source>
</evidence>
<dbReference type="RefSeq" id="WP_230437387.1">
    <property type="nucleotide sequence ID" value="NZ_CP087715.1"/>
</dbReference>
<dbReference type="InterPro" id="IPR009367">
    <property type="entry name" value="Elm1-like"/>
</dbReference>
<name>A0ABW3UAA8_9GAMM</name>
<dbReference type="Proteomes" id="UP001597264">
    <property type="component" value="Unassembled WGS sequence"/>
</dbReference>
<gene>
    <name evidence="2" type="ORF">ACFQ2X_12135</name>
</gene>
<evidence type="ECO:0000256" key="1">
    <source>
        <dbReference type="SAM" id="MobiDB-lite"/>
    </source>
</evidence>
<dbReference type="Pfam" id="PF06258">
    <property type="entry name" value="Mito_fiss_Elm1"/>
    <property type="match status" value="1"/>
</dbReference>
<comment type="caution">
    <text evidence="2">The sequence shown here is derived from an EMBL/GenBank/DDBJ whole genome shotgun (WGS) entry which is preliminary data.</text>
</comment>
<reference evidence="3" key="1">
    <citation type="journal article" date="2019" name="Int. J. Syst. Evol. Microbiol.">
        <title>The Global Catalogue of Microorganisms (GCM) 10K type strain sequencing project: providing services to taxonomists for standard genome sequencing and annotation.</title>
        <authorList>
            <consortium name="The Broad Institute Genomics Platform"/>
            <consortium name="The Broad Institute Genome Sequencing Center for Infectious Disease"/>
            <person name="Wu L."/>
            <person name="Ma J."/>
        </authorList>
    </citation>
    <scope>NUCLEOTIDE SEQUENCE [LARGE SCALE GENOMIC DNA]</scope>
    <source>
        <strain evidence="3">CCUG 54356</strain>
    </source>
</reference>
<organism evidence="2 3">
    <name type="scientific">Microbulbifer celer</name>
    <dbReference type="NCBI Taxonomy" id="435905"/>
    <lineage>
        <taxon>Bacteria</taxon>
        <taxon>Pseudomonadati</taxon>
        <taxon>Pseudomonadota</taxon>
        <taxon>Gammaproteobacteria</taxon>
        <taxon>Cellvibrionales</taxon>
        <taxon>Microbulbiferaceae</taxon>
        <taxon>Microbulbifer</taxon>
    </lineage>
</organism>
<feature type="region of interest" description="Disordered" evidence="1">
    <location>
        <begin position="301"/>
        <end position="324"/>
    </location>
</feature>
<keyword evidence="3" id="KW-1185">Reference proteome</keyword>
<protein>
    <submittedName>
        <fullName evidence="2">Mitochondrial fission ELM1 family protein</fullName>
    </submittedName>
</protein>
<accession>A0ABW3UAA8</accession>
<proteinExistence type="predicted"/>
<evidence type="ECO:0000313" key="2">
    <source>
        <dbReference type="EMBL" id="MFD1217352.1"/>
    </source>
</evidence>